<feature type="binding site" evidence="9">
    <location>
        <position position="104"/>
    </location>
    <ligand>
        <name>oxalate</name>
        <dbReference type="ChEBI" id="CHEBI:30623"/>
    </ligand>
</feature>
<dbReference type="SMART" id="SM00835">
    <property type="entry name" value="Cupin_1"/>
    <property type="match status" value="1"/>
</dbReference>
<name>A0AAD5JC19_ACENE</name>
<dbReference type="CDD" id="cd02241">
    <property type="entry name" value="cupin_OxOx"/>
    <property type="match status" value="1"/>
</dbReference>
<keyword evidence="6 11" id="KW-0732">Signal</keyword>
<feature type="binding site" evidence="10">
    <location>
        <position position="104"/>
    </location>
    <ligand>
        <name>Mn(2+)</name>
        <dbReference type="ChEBI" id="CHEBI:29035"/>
    </ligand>
</feature>
<feature type="signal peptide" evidence="11">
    <location>
        <begin position="1"/>
        <end position="22"/>
    </location>
</feature>
<dbReference type="InterPro" id="IPR001929">
    <property type="entry name" value="Germin"/>
</dbReference>
<accession>A0AAD5JC19</accession>
<feature type="chain" id="PRO_5041784407" description="Germin-like protein" evidence="11">
    <location>
        <begin position="23"/>
        <end position="211"/>
    </location>
</feature>
<evidence type="ECO:0000256" key="10">
    <source>
        <dbReference type="PIRSR" id="PIRSR601929-2"/>
    </source>
</evidence>
<evidence type="ECO:0000256" key="11">
    <source>
        <dbReference type="RuleBase" id="RU366015"/>
    </source>
</evidence>
<keyword evidence="5 9" id="KW-0479">Metal-binding</keyword>
<dbReference type="InterPro" id="IPR014710">
    <property type="entry name" value="RmlC-like_jellyroll"/>
</dbReference>
<feature type="binding site" evidence="10">
    <location>
        <position position="99"/>
    </location>
    <ligand>
        <name>Mn(2+)</name>
        <dbReference type="ChEBI" id="CHEBI:29035"/>
    </ligand>
</feature>
<reference evidence="13" key="1">
    <citation type="journal article" date="2022" name="Plant J.">
        <title>Strategies of tolerance reflected in two North American maple genomes.</title>
        <authorList>
            <person name="McEvoy S.L."/>
            <person name="Sezen U.U."/>
            <person name="Trouern-Trend A."/>
            <person name="McMahon S.M."/>
            <person name="Schaberg P.G."/>
            <person name="Yang J."/>
            <person name="Wegrzyn J.L."/>
            <person name="Swenson N.G."/>
        </authorList>
    </citation>
    <scope>NUCLEOTIDE SEQUENCE</scope>
    <source>
        <strain evidence="13">91603</strain>
    </source>
</reference>
<keyword evidence="8 9" id="KW-0464">Manganese</keyword>
<evidence type="ECO:0000256" key="2">
    <source>
        <dbReference type="ARBA" id="ARBA00007456"/>
    </source>
</evidence>
<evidence type="ECO:0000256" key="1">
    <source>
        <dbReference type="ARBA" id="ARBA00004271"/>
    </source>
</evidence>
<feature type="binding site" evidence="10">
    <location>
        <position position="97"/>
    </location>
    <ligand>
        <name>Mn(2+)</name>
        <dbReference type="ChEBI" id="CHEBI:29035"/>
    </ligand>
</feature>
<keyword evidence="3 11" id="KW-0052">Apoplast</keyword>
<proteinExistence type="inferred from homology"/>
<dbReference type="SUPFAM" id="SSF51182">
    <property type="entry name" value="RmlC-like cupins"/>
    <property type="match status" value="1"/>
</dbReference>
<dbReference type="PRINTS" id="PR00325">
    <property type="entry name" value="GERMIN"/>
</dbReference>
<dbReference type="GO" id="GO:0048046">
    <property type="term" value="C:apoplast"/>
    <property type="evidence" value="ECO:0007669"/>
    <property type="project" value="UniProtKB-SubCell"/>
</dbReference>
<dbReference type="Gene3D" id="2.60.120.10">
    <property type="entry name" value="Jelly Rolls"/>
    <property type="match status" value="1"/>
</dbReference>
<evidence type="ECO:0000256" key="4">
    <source>
        <dbReference type="ARBA" id="ARBA00022525"/>
    </source>
</evidence>
<dbReference type="Proteomes" id="UP001064489">
    <property type="component" value="Chromosome 1"/>
</dbReference>
<evidence type="ECO:0000256" key="8">
    <source>
        <dbReference type="ARBA" id="ARBA00023211"/>
    </source>
</evidence>
<feature type="binding site" evidence="9">
    <location>
        <position position="99"/>
    </location>
    <ligand>
        <name>oxalate</name>
        <dbReference type="ChEBI" id="CHEBI:30623"/>
    </ligand>
</feature>
<organism evidence="13 14">
    <name type="scientific">Acer negundo</name>
    <name type="common">Box elder</name>
    <dbReference type="NCBI Taxonomy" id="4023"/>
    <lineage>
        <taxon>Eukaryota</taxon>
        <taxon>Viridiplantae</taxon>
        <taxon>Streptophyta</taxon>
        <taxon>Embryophyta</taxon>
        <taxon>Tracheophyta</taxon>
        <taxon>Spermatophyta</taxon>
        <taxon>Magnoliopsida</taxon>
        <taxon>eudicotyledons</taxon>
        <taxon>Gunneridae</taxon>
        <taxon>Pentapetalae</taxon>
        <taxon>rosids</taxon>
        <taxon>malvids</taxon>
        <taxon>Sapindales</taxon>
        <taxon>Sapindaceae</taxon>
        <taxon>Hippocastanoideae</taxon>
        <taxon>Acereae</taxon>
        <taxon>Acer</taxon>
    </lineage>
</organism>
<protein>
    <recommendedName>
        <fullName evidence="11">Germin-like protein</fullName>
    </recommendedName>
</protein>
<dbReference type="EMBL" id="JAJSOW010000003">
    <property type="protein sequence ID" value="KAI9194123.1"/>
    <property type="molecule type" value="Genomic_DNA"/>
</dbReference>
<evidence type="ECO:0000256" key="9">
    <source>
        <dbReference type="PIRSR" id="PIRSR601929-1"/>
    </source>
</evidence>
<comment type="similarity">
    <text evidence="2 11">Belongs to the germin family.</text>
</comment>
<keyword evidence="4 11" id="KW-0964">Secreted</keyword>
<evidence type="ECO:0000256" key="7">
    <source>
        <dbReference type="ARBA" id="ARBA00023180"/>
    </source>
</evidence>
<reference evidence="13" key="2">
    <citation type="submission" date="2023-02" db="EMBL/GenBank/DDBJ databases">
        <authorList>
            <person name="Swenson N.G."/>
            <person name="Wegrzyn J.L."/>
            <person name="Mcevoy S.L."/>
        </authorList>
    </citation>
    <scope>NUCLEOTIDE SEQUENCE</scope>
    <source>
        <strain evidence="13">91603</strain>
        <tissue evidence="13">Leaf</tissue>
    </source>
</reference>
<keyword evidence="7" id="KW-0325">Glycoprotein</keyword>
<keyword evidence="14" id="KW-1185">Reference proteome</keyword>
<sequence>MATQKLFFLLLSSFAIIQMASAADPDITFDFVVPSHVTAPVDGNFFTFTAIRAFVGAQPPPNFKVTKASMAEFPALNGQSVSLAVLQFPAGTTNPPHTHPRSAELLFIVQGSLQVGFVDTTNKLFSQTLQAGDMFVFPKGLVHFQYNADAQNLQQQFLPFEVQMQELYLFPLLYSPQVLMIQSWLNHSRQMLLPLKLSMLVLLPSRENRIY</sequence>
<dbReference type="AlphaFoldDB" id="A0AAD5JC19"/>
<evidence type="ECO:0000259" key="12">
    <source>
        <dbReference type="SMART" id="SM00835"/>
    </source>
</evidence>
<gene>
    <name evidence="13" type="ORF">LWI28_003305</name>
</gene>
<comment type="subcellular location">
    <subcellularLocation>
        <location evidence="1 11">Secreted</location>
        <location evidence="1 11">Extracellular space</location>
        <location evidence="1 11">Apoplast</location>
    </subcellularLocation>
</comment>
<feature type="binding site" evidence="10">
    <location>
        <position position="143"/>
    </location>
    <ligand>
        <name>Mn(2+)</name>
        <dbReference type="ChEBI" id="CHEBI:29035"/>
    </ligand>
</feature>
<comment type="caution">
    <text evidence="13">The sequence shown here is derived from an EMBL/GenBank/DDBJ whole genome shotgun (WGS) entry which is preliminary data.</text>
</comment>
<evidence type="ECO:0000313" key="14">
    <source>
        <dbReference type="Proteomes" id="UP001064489"/>
    </source>
</evidence>
<dbReference type="PANTHER" id="PTHR31238">
    <property type="entry name" value="GERMIN-LIKE PROTEIN SUBFAMILY 3 MEMBER 3"/>
    <property type="match status" value="1"/>
</dbReference>
<evidence type="ECO:0000256" key="5">
    <source>
        <dbReference type="ARBA" id="ARBA00022723"/>
    </source>
</evidence>
<feature type="binding site" evidence="9">
    <location>
        <position position="94"/>
    </location>
    <ligand>
        <name>oxalate</name>
        <dbReference type="ChEBI" id="CHEBI:30623"/>
    </ligand>
</feature>
<evidence type="ECO:0000313" key="13">
    <source>
        <dbReference type="EMBL" id="KAI9194123.1"/>
    </source>
</evidence>
<dbReference type="GO" id="GO:0030145">
    <property type="term" value="F:manganese ion binding"/>
    <property type="evidence" value="ECO:0007669"/>
    <property type="project" value="UniProtKB-UniRule"/>
</dbReference>
<dbReference type="Pfam" id="PF00190">
    <property type="entry name" value="Cupin_1"/>
    <property type="match status" value="1"/>
</dbReference>
<dbReference type="InterPro" id="IPR006045">
    <property type="entry name" value="Cupin_1"/>
</dbReference>
<evidence type="ECO:0000256" key="6">
    <source>
        <dbReference type="ARBA" id="ARBA00022729"/>
    </source>
</evidence>
<evidence type="ECO:0000256" key="3">
    <source>
        <dbReference type="ARBA" id="ARBA00022523"/>
    </source>
</evidence>
<dbReference type="InterPro" id="IPR011051">
    <property type="entry name" value="RmlC_Cupin_sf"/>
</dbReference>
<feature type="domain" description="Cupin type-1" evidence="12">
    <location>
        <begin position="52"/>
        <end position="180"/>
    </location>
</feature>